<gene>
    <name evidence="1" type="ORF">LWI29_019301</name>
</gene>
<comment type="caution">
    <text evidence="1">The sequence shown here is derived from an EMBL/GenBank/DDBJ whole genome shotgun (WGS) entry which is preliminary data.</text>
</comment>
<proteinExistence type="predicted"/>
<accession>A0AA39VVQ2</accession>
<keyword evidence="2" id="KW-1185">Reference proteome</keyword>
<organism evidence="1 2">
    <name type="scientific">Acer saccharum</name>
    <name type="common">Sugar maple</name>
    <dbReference type="NCBI Taxonomy" id="4024"/>
    <lineage>
        <taxon>Eukaryota</taxon>
        <taxon>Viridiplantae</taxon>
        <taxon>Streptophyta</taxon>
        <taxon>Embryophyta</taxon>
        <taxon>Tracheophyta</taxon>
        <taxon>Spermatophyta</taxon>
        <taxon>Magnoliopsida</taxon>
        <taxon>eudicotyledons</taxon>
        <taxon>Gunneridae</taxon>
        <taxon>Pentapetalae</taxon>
        <taxon>rosids</taxon>
        <taxon>malvids</taxon>
        <taxon>Sapindales</taxon>
        <taxon>Sapindaceae</taxon>
        <taxon>Hippocastanoideae</taxon>
        <taxon>Acereae</taxon>
        <taxon>Acer</taxon>
    </lineage>
</organism>
<name>A0AA39VVQ2_ACESA</name>
<reference evidence="1" key="1">
    <citation type="journal article" date="2022" name="Plant J.">
        <title>Strategies of tolerance reflected in two North American maple genomes.</title>
        <authorList>
            <person name="McEvoy S.L."/>
            <person name="Sezen U.U."/>
            <person name="Trouern-Trend A."/>
            <person name="McMahon S.M."/>
            <person name="Schaberg P.G."/>
            <person name="Yang J."/>
            <person name="Wegrzyn J.L."/>
            <person name="Swenson N.G."/>
        </authorList>
    </citation>
    <scope>NUCLEOTIDE SEQUENCE</scope>
    <source>
        <strain evidence="1">NS2018</strain>
    </source>
</reference>
<dbReference type="AlphaFoldDB" id="A0AA39VVQ2"/>
<evidence type="ECO:0000313" key="1">
    <source>
        <dbReference type="EMBL" id="KAK0594552.1"/>
    </source>
</evidence>
<sequence>MVPRVPGYHGIGGLGYRVEGPIAVEAAVLKFKNDCHDVFCLTYDLKASLQVASTTREKQLRQRRGIDELERMVAVGGGIGWRRGGGVNG</sequence>
<evidence type="ECO:0000313" key="2">
    <source>
        <dbReference type="Proteomes" id="UP001168877"/>
    </source>
</evidence>
<protein>
    <submittedName>
        <fullName evidence="1">Uncharacterized protein</fullName>
    </submittedName>
</protein>
<reference evidence="1" key="2">
    <citation type="submission" date="2023-06" db="EMBL/GenBank/DDBJ databases">
        <authorList>
            <person name="Swenson N.G."/>
            <person name="Wegrzyn J.L."/>
            <person name="Mcevoy S.L."/>
        </authorList>
    </citation>
    <scope>NUCLEOTIDE SEQUENCE</scope>
    <source>
        <strain evidence="1">NS2018</strain>
        <tissue evidence="1">Leaf</tissue>
    </source>
</reference>
<dbReference type="EMBL" id="JAUESC010000028">
    <property type="protein sequence ID" value="KAK0594552.1"/>
    <property type="molecule type" value="Genomic_DNA"/>
</dbReference>
<dbReference type="Proteomes" id="UP001168877">
    <property type="component" value="Unassembled WGS sequence"/>
</dbReference>